<evidence type="ECO:0000313" key="2">
    <source>
        <dbReference type="EMBL" id="MFD2141539.1"/>
    </source>
</evidence>
<dbReference type="Gene3D" id="1.10.150.690">
    <property type="entry name" value="DUF2063"/>
    <property type="match status" value="1"/>
</dbReference>
<reference evidence="2" key="3">
    <citation type="submission" date="2024-09" db="EMBL/GenBank/DDBJ databases">
        <authorList>
            <person name="Sun Q."/>
            <person name="Mori K."/>
        </authorList>
    </citation>
    <scope>NUCLEOTIDE SEQUENCE</scope>
    <source>
        <strain evidence="2">CCM 7435</strain>
    </source>
</reference>
<dbReference type="EMBL" id="JBHUHD010000008">
    <property type="protein sequence ID" value="MFD2143885.1"/>
    <property type="molecule type" value="Genomic_DNA"/>
</dbReference>
<evidence type="ECO:0000259" key="1">
    <source>
        <dbReference type="Pfam" id="PF09836"/>
    </source>
</evidence>
<sequence length="252" mass="27067">MTSLASFAGALTAPDRRPPPEFAGHAERRFAVYRNNVAVALIRALETRFPVLISLVGEEFFRAMAREFMLAHPPTSLLLTSFGDELPDFLASFTPAEDWPYLTDIARIEIARTRAYHAPDLVRLGADAFSALMSQGIEALRVRLHPAVAVIHSPHPVWTILAMTSGSQPAAAIDDWQPQAVLIDRPELDPLIRPLTLGTALFIEALGAGEPLGRAASTAASRATDFDLSAALAILIGGGLATSIHVFDGDLP</sequence>
<dbReference type="InterPro" id="IPR018640">
    <property type="entry name" value="DUF2063"/>
</dbReference>
<organism evidence="2 5">
    <name type="scientific">Ancylobacter oerskovii</name>
    <dbReference type="NCBI Taxonomy" id="459519"/>
    <lineage>
        <taxon>Bacteria</taxon>
        <taxon>Pseudomonadati</taxon>
        <taxon>Pseudomonadota</taxon>
        <taxon>Alphaproteobacteria</taxon>
        <taxon>Hyphomicrobiales</taxon>
        <taxon>Xanthobacteraceae</taxon>
        <taxon>Ancylobacter</taxon>
    </lineage>
</organism>
<dbReference type="Proteomes" id="UP001597299">
    <property type="component" value="Unassembled WGS sequence"/>
</dbReference>
<protein>
    <submittedName>
        <fullName evidence="2">DUF2063 domain-containing protein</fullName>
    </submittedName>
</protein>
<name>A0ABW4YZ86_9HYPH</name>
<evidence type="ECO:0000313" key="4">
    <source>
        <dbReference type="EMBL" id="MFD2143885.1"/>
    </source>
</evidence>
<dbReference type="EMBL" id="JBHUHD010000001">
    <property type="protein sequence ID" value="MFD2141539.1"/>
    <property type="molecule type" value="Genomic_DNA"/>
</dbReference>
<evidence type="ECO:0000313" key="3">
    <source>
        <dbReference type="EMBL" id="MFD2143879.1"/>
    </source>
</evidence>
<keyword evidence="5" id="KW-1185">Reference proteome</keyword>
<dbReference type="EMBL" id="JBHUHD010000008">
    <property type="protein sequence ID" value="MFD2143879.1"/>
    <property type="molecule type" value="Genomic_DNA"/>
</dbReference>
<evidence type="ECO:0000313" key="5">
    <source>
        <dbReference type="Proteomes" id="UP001597299"/>
    </source>
</evidence>
<gene>
    <name evidence="2" type="ORF">ACFSNC_14100</name>
    <name evidence="3" type="ORF">ACFSNC_26385</name>
    <name evidence="4" type="ORF">ACFSNC_26440</name>
</gene>
<feature type="domain" description="Putative DNA-binding" evidence="1">
    <location>
        <begin position="6"/>
        <end position="90"/>
    </location>
</feature>
<reference evidence="5" key="2">
    <citation type="journal article" date="2019" name="Int. J. Syst. Evol. Microbiol.">
        <title>The Global Catalogue of Microorganisms (GCM) 10K type strain sequencing project: providing services to taxonomists for standard genome sequencing and annotation.</title>
        <authorList>
            <consortium name="The Broad Institute Genomics Platform"/>
            <consortium name="The Broad Institute Genome Sequencing Center for Infectious Disease"/>
            <person name="Wu L."/>
            <person name="Ma J."/>
        </authorList>
    </citation>
    <scope>NUCLEOTIDE SEQUENCE [LARGE SCALE GENOMIC DNA]</scope>
    <source>
        <strain evidence="5">CCM 7435</strain>
    </source>
</reference>
<proteinExistence type="predicted"/>
<comment type="caution">
    <text evidence="2">The sequence shown here is derived from an EMBL/GenBank/DDBJ whole genome shotgun (WGS) entry which is preliminary data.</text>
</comment>
<dbReference type="InterPro" id="IPR044922">
    <property type="entry name" value="DUF2063_N_sf"/>
</dbReference>
<dbReference type="RefSeq" id="WP_213352769.1">
    <property type="nucleotide sequence ID" value="NZ_JAHBGB010000027.1"/>
</dbReference>
<reference evidence="2" key="1">
    <citation type="journal article" date="2014" name="Int. J. Syst. Evol. Microbiol.">
        <title>Complete genome of a new Firmicutes species belonging to the dominant human colonic microbiota ('Ruminococcus bicirculans') reveals two chromosomes and a selective capacity to utilize plant glucans.</title>
        <authorList>
            <consortium name="NISC Comparative Sequencing Program"/>
            <person name="Wegmann U."/>
            <person name="Louis P."/>
            <person name="Goesmann A."/>
            <person name="Henrissat B."/>
            <person name="Duncan S.H."/>
            <person name="Flint H.J."/>
        </authorList>
    </citation>
    <scope>NUCLEOTIDE SEQUENCE</scope>
    <source>
        <strain evidence="2">CCM 7435</strain>
    </source>
</reference>
<dbReference type="Pfam" id="PF09836">
    <property type="entry name" value="DUF2063"/>
    <property type="match status" value="1"/>
</dbReference>
<accession>A0ABW4YZ86</accession>